<evidence type="ECO:0000313" key="1">
    <source>
        <dbReference type="EMBL" id="MBB4046215.1"/>
    </source>
</evidence>
<dbReference type="AlphaFoldDB" id="A0A840DC46"/>
<dbReference type="EMBL" id="JACIER010000024">
    <property type="protein sequence ID" value="MBB4046215.1"/>
    <property type="molecule type" value="Genomic_DNA"/>
</dbReference>
<organism evidence="1 2">
    <name type="scientific">Bacteroides reticulotermitis</name>
    <dbReference type="NCBI Taxonomy" id="1133319"/>
    <lineage>
        <taxon>Bacteria</taxon>
        <taxon>Pseudomonadati</taxon>
        <taxon>Bacteroidota</taxon>
        <taxon>Bacteroidia</taxon>
        <taxon>Bacteroidales</taxon>
        <taxon>Bacteroidaceae</taxon>
        <taxon>Bacteroides</taxon>
    </lineage>
</organism>
<protein>
    <submittedName>
        <fullName evidence="1">Uncharacterized protein</fullName>
    </submittedName>
</protein>
<comment type="caution">
    <text evidence="1">The sequence shown here is derived from an EMBL/GenBank/DDBJ whole genome shotgun (WGS) entry which is preliminary data.</text>
</comment>
<proteinExistence type="predicted"/>
<gene>
    <name evidence="1" type="ORF">GGR06_004046</name>
</gene>
<evidence type="ECO:0000313" key="2">
    <source>
        <dbReference type="Proteomes" id="UP000560658"/>
    </source>
</evidence>
<accession>A0A840DC46</accession>
<sequence length="75" mass="8744">MNDLLRARFFILLADTSEEVINTEMQDAYEDFVKQIVTINNSEDYTHIFRMLNLTRIEIAPLKGLYQDGQGKKCT</sequence>
<dbReference type="Proteomes" id="UP000560658">
    <property type="component" value="Unassembled WGS sequence"/>
</dbReference>
<keyword evidence="2" id="KW-1185">Reference proteome</keyword>
<reference evidence="1" key="1">
    <citation type="submission" date="2020-08" db="EMBL/GenBank/DDBJ databases">
        <title>Genomic Encyclopedia of Type Strains, Phase IV (KMG-IV): sequencing the most valuable type-strain genomes for metagenomic binning, comparative biology and taxonomic classification.</title>
        <authorList>
            <person name="Goeker M."/>
        </authorList>
    </citation>
    <scope>NUCLEOTIDE SEQUENCE [LARGE SCALE GENOMIC DNA]</scope>
    <source>
        <strain evidence="1">DSM 105720</strain>
    </source>
</reference>
<name>A0A840DC46_9BACE</name>